<organism evidence="4 5">
    <name type="scientific">Mizuhopecten yessoensis</name>
    <name type="common">Japanese scallop</name>
    <name type="synonym">Patinopecten yessoensis</name>
    <dbReference type="NCBI Taxonomy" id="6573"/>
    <lineage>
        <taxon>Eukaryota</taxon>
        <taxon>Metazoa</taxon>
        <taxon>Spiralia</taxon>
        <taxon>Lophotrochozoa</taxon>
        <taxon>Mollusca</taxon>
        <taxon>Bivalvia</taxon>
        <taxon>Autobranchia</taxon>
        <taxon>Pteriomorphia</taxon>
        <taxon>Pectinida</taxon>
        <taxon>Pectinoidea</taxon>
        <taxon>Pectinidae</taxon>
        <taxon>Mizuhopecten</taxon>
    </lineage>
</organism>
<comment type="similarity">
    <text evidence="2">Belongs to the peptidase S1 family. CLIP subfamily.</text>
</comment>
<dbReference type="AlphaFoldDB" id="A0A210PHH8"/>
<dbReference type="Pfam" id="PF00089">
    <property type="entry name" value="Trypsin"/>
    <property type="match status" value="1"/>
</dbReference>
<dbReference type="STRING" id="6573.A0A210PHH8"/>
<dbReference type="InterPro" id="IPR001254">
    <property type="entry name" value="Trypsin_dom"/>
</dbReference>
<keyword evidence="1" id="KW-1015">Disulfide bond</keyword>
<protein>
    <submittedName>
        <fullName evidence="4">Chymotrypsin B</fullName>
    </submittedName>
</protein>
<dbReference type="InterPro" id="IPR051487">
    <property type="entry name" value="Ser/Thr_Proteases_Immune/Dev"/>
</dbReference>
<evidence type="ECO:0000256" key="1">
    <source>
        <dbReference type="ARBA" id="ARBA00023157"/>
    </source>
</evidence>
<evidence type="ECO:0000259" key="3">
    <source>
        <dbReference type="Pfam" id="PF00089"/>
    </source>
</evidence>
<reference evidence="4 5" key="1">
    <citation type="journal article" date="2017" name="Nat. Ecol. Evol.">
        <title>Scallop genome provides insights into evolution of bilaterian karyotype and development.</title>
        <authorList>
            <person name="Wang S."/>
            <person name="Zhang J."/>
            <person name="Jiao W."/>
            <person name="Li J."/>
            <person name="Xun X."/>
            <person name="Sun Y."/>
            <person name="Guo X."/>
            <person name="Huan P."/>
            <person name="Dong B."/>
            <person name="Zhang L."/>
            <person name="Hu X."/>
            <person name="Sun X."/>
            <person name="Wang J."/>
            <person name="Zhao C."/>
            <person name="Wang Y."/>
            <person name="Wang D."/>
            <person name="Huang X."/>
            <person name="Wang R."/>
            <person name="Lv J."/>
            <person name="Li Y."/>
            <person name="Zhang Z."/>
            <person name="Liu B."/>
            <person name="Lu W."/>
            <person name="Hui Y."/>
            <person name="Liang J."/>
            <person name="Zhou Z."/>
            <person name="Hou R."/>
            <person name="Li X."/>
            <person name="Liu Y."/>
            <person name="Li H."/>
            <person name="Ning X."/>
            <person name="Lin Y."/>
            <person name="Zhao L."/>
            <person name="Xing Q."/>
            <person name="Dou J."/>
            <person name="Li Y."/>
            <person name="Mao J."/>
            <person name="Guo H."/>
            <person name="Dou H."/>
            <person name="Li T."/>
            <person name="Mu C."/>
            <person name="Jiang W."/>
            <person name="Fu Q."/>
            <person name="Fu X."/>
            <person name="Miao Y."/>
            <person name="Liu J."/>
            <person name="Yu Q."/>
            <person name="Li R."/>
            <person name="Liao H."/>
            <person name="Li X."/>
            <person name="Kong Y."/>
            <person name="Jiang Z."/>
            <person name="Chourrout D."/>
            <person name="Li R."/>
            <person name="Bao Z."/>
        </authorList>
    </citation>
    <scope>NUCLEOTIDE SEQUENCE [LARGE SCALE GENOMIC DNA]</scope>
    <source>
        <strain evidence="4 5">PY_sf001</strain>
    </source>
</reference>
<evidence type="ECO:0000313" key="4">
    <source>
        <dbReference type="EMBL" id="OWF35949.1"/>
    </source>
</evidence>
<name>A0A210PHH8_MIZYE</name>
<dbReference type="InterPro" id="IPR043504">
    <property type="entry name" value="Peptidase_S1_PA_chymotrypsin"/>
</dbReference>
<sequence>MQFRILHREKAESWEVETPKSMTFRGRPRWSLPDNTSVVPLYLMRTSFSRQLTALEIAQVSSETKIEMEKVFDSSISATISKTFVHDPCWQFQSERQWGFQARRTAVTPHENFINSGSTSIGAFPNDVALMKLSSSNLFNQNKQPISLTSVTNAQLAGYNEEDCAITGWGGTNGNGGSLPNILQKTFVKIMTDNACSVSLGSSLNSDIHICVDGAGTS</sequence>
<accession>A0A210PHH8</accession>
<dbReference type="SUPFAM" id="SSF50494">
    <property type="entry name" value="Trypsin-like serine proteases"/>
    <property type="match status" value="1"/>
</dbReference>
<dbReference type="OrthoDB" id="6267810at2759"/>
<comment type="caution">
    <text evidence="4">The sequence shown here is derived from an EMBL/GenBank/DDBJ whole genome shotgun (WGS) entry which is preliminary data.</text>
</comment>
<dbReference type="Gene3D" id="2.40.10.10">
    <property type="entry name" value="Trypsin-like serine proteases"/>
    <property type="match status" value="1"/>
</dbReference>
<dbReference type="InterPro" id="IPR009003">
    <property type="entry name" value="Peptidase_S1_PA"/>
</dbReference>
<keyword evidence="5" id="KW-1185">Reference proteome</keyword>
<dbReference type="GO" id="GO:0004252">
    <property type="term" value="F:serine-type endopeptidase activity"/>
    <property type="evidence" value="ECO:0007669"/>
    <property type="project" value="InterPro"/>
</dbReference>
<evidence type="ECO:0000256" key="2">
    <source>
        <dbReference type="ARBA" id="ARBA00024195"/>
    </source>
</evidence>
<gene>
    <name evidence="4" type="ORF">KP79_PYT03285</name>
</gene>
<dbReference type="GO" id="GO:0006508">
    <property type="term" value="P:proteolysis"/>
    <property type="evidence" value="ECO:0007669"/>
    <property type="project" value="InterPro"/>
</dbReference>
<evidence type="ECO:0000313" key="5">
    <source>
        <dbReference type="Proteomes" id="UP000242188"/>
    </source>
</evidence>
<dbReference type="EMBL" id="NEDP02076694">
    <property type="protein sequence ID" value="OWF35949.1"/>
    <property type="molecule type" value="Genomic_DNA"/>
</dbReference>
<dbReference type="Proteomes" id="UP000242188">
    <property type="component" value="Unassembled WGS sequence"/>
</dbReference>
<dbReference type="PANTHER" id="PTHR24256">
    <property type="entry name" value="TRYPTASE-RELATED"/>
    <property type="match status" value="1"/>
</dbReference>
<feature type="domain" description="Peptidase S1" evidence="3">
    <location>
        <begin position="107"/>
        <end position="214"/>
    </location>
</feature>
<proteinExistence type="inferred from homology"/>